<feature type="binding site" evidence="12">
    <location>
        <position position="91"/>
    </location>
    <ligand>
        <name>Zn(2+)</name>
        <dbReference type="ChEBI" id="CHEBI:29105"/>
    </ligand>
</feature>
<evidence type="ECO:0000256" key="10">
    <source>
        <dbReference type="PIRSR" id="PIRSR004682-1"/>
    </source>
</evidence>
<feature type="binding site" evidence="12">
    <location>
        <position position="106"/>
    </location>
    <ligand>
        <name>Zn(2+)</name>
        <dbReference type="ChEBI" id="CHEBI:29105"/>
    </ligand>
</feature>
<evidence type="ECO:0000256" key="5">
    <source>
        <dbReference type="ARBA" id="ARBA00022833"/>
    </source>
</evidence>
<dbReference type="AlphaFoldDB" id="A0A9E2KYK8"/>
<dbReference type="InterPro" id="IPR006543">
    <property type="entry name" value="Histidinol-phos"/>
</dbReference>
<feature type="active site" description="Proton donor" evidence="10">
    <location>
        <position position="10"/>
    </location>
</feature>
<dbReference type="PANTHER" id="PTHR42891:SF1">
    <property type="entry name" value="D-GLYCERO-BETA-D-MANNO-HEPTOSE-1,7-BISPHOSPHATE 7-PHOSPHATASE"/>
    <property type="match status" value="1"/>
</dbReference>
<dbReference type="InterPro" id="IPR006549">
    <property type="entry name" value="HAD-SF_hydro_IIIA"/>
</dbReference>
<dbReference type="Gene3D" id="3.40.50.1000">
    <property type="entry name" value="HAD superfamily/HAD-like"/>
    <property type="match status" value="1"/>
</dbReference>
<dbReference type="SUPFAM" id="SSF56784">
    <property type="entry name" value="HAD-like"/>
    <property type="match status" value="1"/>
</dbReference>
<reference evidence="13" key="1">
    <citation type="journal article" date="2021" name="PeerJ">
        <title>Extensive microbial diversity within the chicken gut microbiome revealed by metagenomics and culture.</title>
        <authorList>
            <person name="Gilroy R."/>
            <person name="Ravi A."/>
            <person name="Getino M."/>
            <person name="Pursley I."/>
            <person name="Horton D.L."/>
            <person name="Alikhan N.F."/>
            <person name="Baker D."/>
            <person name="Gharbi K."/>
            <person name="Hall N."/>
            <person name="Watson M."/>
            <person name="Adriaenssens E.M."/>
            <person name="Foster-Nyarko E."/>
            <person name="Jarju S."/>
            <person name="Secka A."/>
            <person name="Antonio M."/>
            <person name="Oren A."/>
            <person name="Chaudhuri R.R."/>
            <person name="La Ragione R."/>
            <person name="Hildebrand F."/>
            <person name="Pallen M.J."/>
        </authorList>
    </citation>
    <scope>NUCLEOTIDE SEQUENCE</scope>
    <source>
        <strain evidence="13">A6-441</strain>
    </source>
</reference>
<feature type="site" description="Stabilizes the phosphoryl group" evidence="11">
    <location>
        <position position="50"/>
    </location>
</feature>
<keyword evidence="4 9" id="KW-0378">Hydrolase</keyword>
<comment type="caution">
    <text evidence="13">The sequence shown here is derived from an EMBL/GenBank/DDBJ whole genome shotgun (WGS) entry which is preliminary data.</text>
</comment>
<evidence type="ECO:0000256" key="3">
    <source>
        <dbReference type="ARBA" id="ARBA00022723"/>
    </source>
</evidence>
<keyword evidence="12" id="KW-0460">Magnesium</keyword>
<feature type="binding site" evidence="12">
    <location>
        <position position="104"/>
    </location>
    <ligand>
        <name>Zn(2+)</name>
        <dbReference type="ChEBI" id="CHEBI:29105"/>
    </ligand>
</feature>
<dbReference type="InterPro" id="IPR036412">
    <property type="entry name" value="HAD-like_sf"/>
</dbReference>
<feature type="binding site" evidence="12">
    <location>
        <position position="89"/>
    </location>
    <ligand>
        <name>Zn(2+)</name>
        <dbReference type="ChEBI" id="CHEBI:29105"/>
    </ligand>
</feature>
<dbReference type="InterPro" id="IPR004446">
    <property type="entry name" value="Heptose_bisP_phosphatase"/>
</dbReference>
<name>A0A9E2KYK8_9FUSO</name>
<feature type="binding site" evidence="12">
    <location>
        <position position="10"/>
    </location>
    <ligand>
        <name>Mg(2+)</name>
        <dbReference type="ChEBI" id="CHEBI:18420"/>
    </ligand>
</feature>
<dbReference type="NCBIfam" id="TIGR00213">
    <property type="entry name" value="GmhB_yaeD"/>
    <property type="match status" value="1"/>
</dbReference>
<dbReference type="NCBIfam" id="TIGR01662">
    <property type="entry name" value="HAD-SF-IIIA"/>
    <property type="match status" value="1"/>
</dbReference>
<dbReference type="PANTHER" id="PTHR42891">
    <property type="entry name" value="D-GLYCERO-BETA-D-MANNO-HEPTOSE-1,7-BISPHOSPHATE 7-PHOSPHATASE"/>
    <property type="match status" value="1"/>
</dbReference>
<comment type="similarity">
    <text evidence="8 9">Belongs to the gmhB family.</text>
</comment>
<reference evidence="13" key="2">
    <citation type="submission" date="2021-04" db="EMBL/GenBank/DDBJ databases">
        <authorList>
            <person name="Gilroy R."/>
        </authorList>
    </citation>
    <scope>NUCLEOTIDE SEQUENCE</scope>
    <source>
        <strain evidence="13">A6-441</strain>
    </source>
</reference>
<keyword evidence="2 9" id="KW-0963">Cytoplasm</keyword>
<evidence type="ECO:0000256" key="12">
    <source>
        <dbReference type="PIRSR" id="PIRSR004682-4"/>
    </source>
</evidence>
<gene>
    <name evidence="13" type="primary">gmhB</name>
    <name evidence="13" type="ORF">IAA47_07890</name>
</gene>
<comment type="subcellular location">
    <subcellularLocation>
        <location evidence="1 9">Cytoplasm</location>
    </subcellularLocation>
</comment>
<keyword evidence="5 12" id="KW-0862">Zinc</keyword>
<evidence type="ECO:0000256" key="1">
    <source>
        <dbReference type="ARBA" id="ARBA00004496"/>
    </source>
</evidence>
<feature type="site" description="Contributes to substrate recognition" evidence="11">
    <location>
        <position position="107"/>
    </location>
</feature>
<evidence type="ECO:0000256" key="7">
    <source>
        <dbReference type="ARBA" id="ARBA00031828"/>
    </source>
</evidence>
<feature type="active site" description="Nucleophile" evidence="10">
    <location>
        <position position="8"/>
    </location>
</feature>
<feature type="binding site" evidence="12">
    <location>
        <position position="8"/>
    </location>
    <ligand>
        <name>Mg(2+)</name>
        <dbReference type="ChEBI" id="CHEBI:18420"/>
    </ligand>
</feature>
<evidence type="ECO:0000256" key="9">
    <source>
        <dbReference type="PIRNR" id="PIRNR004682"/>
    </source>
</evidence>
<keyword evidence="3 12" id="KW-0479">Metal-binding</keyword>
<dbReference type="NCBIfam" id="TIGR01656">
    <property type="entry name" value="Histidinol-ppas"/>
    <property type="match status" value="1"/>
</dbReference>
<dbReference type="GO" id="GO:0005737">
    <property type="term" value="C:cytoplasm"/>
    <property type="evidence" value="ECO:0007669"/>
    <property type="project" value="UniProtKB-SubCell"/>
</dbReference>
<organism evidence="13 14">
    <name type="scientific">Candidatus Fusobacterium pullicola</name>
    <dbReference type="NCBI Taxonomy" id="2838601"/>
    <lineage>
        <taxon>Bacteria</taxon>
        <taxon>Fusobacteriati</taxon>
        <taxon>Fusobacteriota</taxon>
        <taxon>Fusobacteriia</taxon>
        <taxon>Fusobacteriales</taxon>
        <taxon>Fusobacteriaceae</taxon>
        <taxon>Fusobacterium</taxon>
    </lineage>
</organism>
<evidence type="ECO:0000256" key="11">
    <source>
        <dbReference type="PIRSR" id="PIRSR004682-3"/>
    </source>
</evidence>
<dbReference type="FunFam" id="3.40.50.1000:FF:000037">
    <property type="entry name" value="D,D-heptose 1,7-bisphosphate phosphatase"/>
    <property type="match status" value="1"/>
</dbReference>
<protein>
    <recommendedName>
        <fullName evidence="7 9">D,D-heptose 1,7-bisphosphate phosphatase</fullName>
        <ecNumber evidence="9">3.1.3.-</ecNumber>
    </recommendedName>
</protein>
<evidence type="ECO:0000256" key="4">
    <source>
        <dbReference type="ARBA" id="ARBA00022801"/>
    </source>
</evidence>
<feature type="binding site" evidence="12">
    <location>
        <position position="133"/>
    </location>
    <ligand>
        <name>Mg(2+)</name>
        <dbReference type="ChEBI" id="CHEBI:18420"/>
    </ligand>
</feature>
<dbReference type="GO" id="GO:0046872">
    <property type="term" value="F:metal ion binding"/>
    <property type="evidence" value="ECO:0007669"/>
    <property type="project" value="UniProtKB-KW"/>
</dbReference>
<dbReference type="Proteomes" id="UP000724657">
    <property type="component" value="Unassembled WGS sequence"/>
</dbReference>
<feature type="site" description="Stabilizes the phosphoryl group" evidence="11">
    <location>
        <position position="108"/>
    </location>
</feature>
<dbReference type="InterPro" id="IPR023214">
    <property type="entry name" value="HAD_sf"/>
</dbReference>
<evidence type="ECO:0000256" key="8">
    <source>
        <dbReference type="ARBA" id="ARBA00061616"/>
    </source>
</evidence>
<comment type="cofactor">
    <cofactor evidence="12">
        <name>Zn(2+)</name>
        <dbReference type="ChEBI" id="CHEBI:29105"/>
    </cofactor>
</comment>
<evidence type="ECO:0000256" key="6">
    <source>
        <dbReference type="ARBA" id="ARBA00023277"/>
    </source>
</evidence>
<keyword evidence="6 9" id="KW-0119">Carbohydrate metabolism</keyword>
<accession>A0A9E2KYK8</accession>
<comment type="cofactor">
    <cofactor evidence="12">
        <name>Mg(2+)</name>
        <dbReference type="ChEBI" id="CHEBI:18420"/>
    </cofactor>
</comment>
<dbReference type="GO" id="GO:0016791">
    <property type="term" value="F:phosphatase activity"/>
    <property type="evidence" value="ECO:0007669"/>
    <property type="project" value="InterPro"/>
</dbReference>
<evidence type="ECO:0000313" key="13">
    <source>
        <dbReference type="EMBL" id="MBU3842882.1"/>
    </source>
</evidence>
<dbReference type="EMBL" id="JAHLFN010000070">
    <property type="protein sequence ID" value="MBU3842882.1"/>
    <property type="molecule type" value="Genomic_DNA"/>
</dbReference>
<sequence>MNKAIILDRDGTINVEKDYLHKIEDFEFEEGVVEGLKILSNLGYIFVVVTNQSGIARGYYTEEDLIKLNNHISDILEKDGIRIEKFYYCPHHPEKGVGKYKVECECRKPNPGMLEEAIREFNIDREKSFMVGDNISDVEAGINARVTPILVETGHGVEHLEKIKKLNVKCYRNLLDFAVNLEKNN</sequence>
<evidence type="ECO:0000256" key="2">
    <source>
        <dbReference type="ARBA" id="ARBA00022490"/>
    </source>
</evidence>
<dbReference type="GO" id="GO:0005975">
    <property type="term" value="P:carbohydrate metabolic process"/>
    <property type="evidence" value="ECO:0007669"/>
    <property type="project" value="InterPro"/>
</dbReference>
<dbReference type="NCBIfam" id="NF006506">
    <property type="entry name" value="PRK08942.1"/>
    <property type="match status" value="1"/>
</dbReference>
<dbReference type="Pfam" id="PF13242">
    <property type="entry name" value="Hydrolase_like"/>
    <property type="match status" value="1"/>
</dbReference>
<proteinExistence type="inferred from homology"/>
<dbReference type="EC" id="3.1.3.-" evidence="9"/>
<evidence type="ECO:0000313" key="14">
    <source>
        <dbReference type="Proteomes" id="UP000724657"/>
    </source>
</evidence>
<dbReference type="PIRSF" id="PIRSF004682">
    <property type="entry name" value="GmhB"/>
    <property type="match status" value="1"/>
</dbReference>
<dbReference type="CDD" id="cd07503">
    <property type="entry name" value="HAD_HisB-N"/>
    <property type="match status" value="1"/>
</dbReference>